<evidence type="ECO:0000313" key="2">
    <source>
        <dbReference type="EMBL" id="CAH4035260.1"/>
    </source>
</evidence>
<sequence>MQKREVINHIRNDPNNPIPSKKVQETLLKKKETNWNEFLQQIDQFGLQEDSLAIGLKAKEREMKPDGRFFSLMTWELREYFVVTKYLIKTHFVPLFKGLSMADDLNAVIKKLMDNSSGQRNDDYETIYIANHIGYTKWNNHQRDEANNPVFKVTDKFLVIESLISRTHEFFQKSLVYYNNRPDLMRVVNGKVQNKGDQTVCWEGQQGGLEGLRHKGWSVVNLLVIRRESMNRNTKVSLLAQGDNQVICDIRKN</sequence>
<dbReference type="AlphaFoldDB" id="A0A9P0TTR7"/>
<dbReference type="Proteomes" id="UP001152562">
    <property type="component" value="Unassembled WGS sequence"/>
</dbReference>
<keyword evidence="3" id="KW-1185">Reference proteome</keyword>
<dbReference type="InterPro" id="IPR014023">
    <property type="entry name" value="Mononeg_RNA_pol_cat"/>
</dbReference>
<evidence type="ECO:0000259" key="1">
    <source>
        <dbReference type="PROSITE" id="PS50526"/>
    </source>
</evidence>
<reference evidence="2" key="1">
    <citation type="submission" date="2022-05" db="EMBL/GenBank/DDBJ databases">
        <authorList>
            <person name="Okamura Y."/>
        </authorList>
    </citation>
    <scope>NUCLEOTIDE SEQUENCE</scope>
</reference>
<proteinExistence type="predicted"/>
<organism evidence="2 3">
    <name type="scientific">Pieris brassicae</name>
    <name type="common">White butterfly</name>
    <name type="synonym">Large white butterfly</name>
    <dbReference type="NCBI Taxonomy" id="7116"/>
    <lineage>
        <taxon>Eukaryota</taxon>
        <taxon>Metazoa</taxon>
        <taxon>Ecdysozoa</taxon>
        <taxon>Arthropoda</taxon>
        <taxon>Hexapoda</taxon>
        <taxon>Insecta</taxon>
        <taxon>Pterygota</taxon>
        <taxon>Neoptera</taxon>
        <taxon>Endopterygota</taxon>
        <taxon>Lepidoptera</taxon>
        <taxon>Glossata</taxon>
        <taxon>Ditrysia</taxon>
        <taxon>Papilionoidea</taxon>
        <taxon>Pieridae</taxon>
        <taxon>Pierinae</taxon>
        <taxon>Pieris</taxon>
    </lineage>
</organism>
<gene>
    <name evidence="2" type="ORF">PIBRA_LOCUS11335</name>
</gene>
<dbReference type="GO" id="GO:0003968">
    <property type="term" value="F:RNA-directed RNA polymerase activity"/>
    <property type="evidence" value="ECO:0007669"/>
    <property type="project" value="InterPro"/>
</dbReference>
<dbReference type="Pfam" id="PF00946">
    <property type="entry name" value="Mononeg_RNA_pol"/>
    <property type="match status" value="1"/>
</dbReference>
<dbReference type="GO" id="GO:0004482">
    <property type="term" value="F:mRNA 5'-cap (guanine-N7-)-methyltransferase activity"/>
    <property type="evidence" value="ECO:0007669"/>
    <property type="project" value="InterPro"/>
</dbReference>
<comment type="caution">
    <text evidence="2">The sequence shown here is derived from an EMBL/GenBank/DDBJ whole genome shotgun (WGS) entry which is preliminary data.</text>
</comment>
<dbReference type="EMBL" id="CALOZG010000042">
    <property type="protein sequence ID" value="CAH4035260.1"/>
    <property type="molecule type" value="Genomic_DNA"/>
</dbReference>
<dbReference type="PROSITE" id="PS50526">
    <property type="entry name" value="RDRP_SSRNA_NEG_NONSEG"/>
    <property type="match status" value="1"/>
</dbReference>
<protein>
    <recommendedName>
        <fullName evidence="1">RdRp catalytic domain-containing protein</fullName>
    </recommendedName>
</protein>
<dbReference type="GO" id="GO:0005524">
    <property type="term" value="F:ATP binding"/>
    <property type="evidence" value="ECO:0007669"/>
    <property type="project" value="InterPro"/>
</dbReference>
<evidence type="ECO:0000313" key="3">
    <source>
        <dbReference type="Proteomes" id="UP001152562"/>
    </source>
</evidence>
<accession>A0A9P0TTR7</accession>
<name>A0A9P0TTR7_PIEBR</name>
<feature type="domain" description="RdRp catalytic" evidence="1">
    <location>
        <begin position="127"/>
        <end position="253"/>
    </location>
</feature>